<organism evidence="1 2">
    <name type="scientific">Candidatus Methanogaster sp</name>
    <dbReference type="NCBI Taxonomy" id="3386292"/>
    <lineage>
        <taxon>Archaea</taxon>
        <taxon>Methanobacteriati</taxon>
        <taxon>Methanobacteriota</taxon>
        <taxon>Stenosarchaea group</taxon>
        <taxon>Methanomicrobia</taxon>
        <taxon>Methanosarcinales</taxon>
        <taxon>ANME-2 cluster</taxon>
        <taxon>Candidatus Methanogasteraceae</taxon>
        <taxon>Candidatus Methanogaster</taxon>
    </lineage>
</organism>
<keyword evidence="1" id="KW-0067">ATP-binding</keyword>
<evidence type="ECO:0000313" key="2">
    <source>
        <dbReference type="Proteomes" id="UP000248329"/>
    </source>
</evidence>
<comment type="caution">
    <text evidence="1">The sequence shown here is derived from an EMBL/GenBank/DDBJ whole genome shotgun (WGS) entry which is preliminary data.</text>
</comment>
<gene>
    <name evidence="1" type="ORF">C4B59_03310</name>
</gene>
<keyword evidence="1" id="KW-0547">Nucleotide-binding</keyword>
<dbReference type="Proteomes" id="UP000248329">
    <property type="component" value="Unassembled WGS sequence"/>
</dbReference>
<name>A0AC61L5E9_9EURY</name>
<proteinExistence type="predicted"/>
<evidence type="ECO:0000313" key="1">
    <source>
        <dbReference type="EMBL" id="PXF61592.1"/>
    </source>
</evidence>
<protein>
    <submittedName>
        <fullName evidence="1">ABC transporter ATP-binding protein</fullName>
    </submittedName>
</protein>
<reference evidence="1" key="1">
    <citation type="submission" date="2018-01" db="EMBL/GenBank/DDBJ databases">
        <authorList>
            <person name="Krukenberg V."/>
        </authorList>
    </citation>
    <scope>NUCLEOTIDE SEQUENCE</scope>
    <source>
        <strain evidence="1">E20ANME2</strain>
    </source>
</reference>
<dbReference type="EMBL" id="PQXF01000004">
    <property type="protein sequence ID" value="PXF61592.1"/>
    <property type="molecule type" value="Genomic_DNA"/>
</dbReference>
<accession>A0AC61L5E9</accession>
<sequence>MTDISTDISDITILCGVDKDCNPESVGEIQIKAGEIVGVVGPTGSGKSTLISDIEQLACRDTPSRRKILINCEEPDQIMRRDPKKKRIAQLSQNMRFLADMNVLDFLRMHAKSRGKNSDTPQQTIRTANTLTGEPISEDSQLTILSGGQSRALMVADIAIISDSPVVLIDEIENAGIRKREALRLLAGKGKIVLVVTHDPVLALMTERRIVMRNGGITGIIETAETEREVCAHLSELDEYMMELRDAIRCGRSVEGSYLDSFRSAGGL</sequence>